<dbReference type="PANTHER" id="PTHR34504">
    <property type="entry name" value="ANTITOXIN HICB"/>
    <property type="match status" value="1"/>
</dbReference>
<dbReference type="SUPFAM" id="SSF143100">
    <property type="entry name" value="TTHA1013/TTHA0281-like"/>
    <property type="match status" value="1"/>
</dbReference>
<evidence type="ECO:0000259" key="1">
    <source>
        <dbReference type="Pfam" id="PF15919"/>
    </source>
</evidence>
<dbReference type="Gene3D" id="3.30.160.250">
    <property type="match status" value="1"/>
</dbReference>
<dbReference type="InterPro" id="IPR051404">
    <property type="entry name" value="TA_system_antitoxin"/>
</dbReference>
<keyword evidence="3" id="KW-1185">Reference proteome</keyword>
<evidence type="ECO:0000313" key="2">
    <source>
        <dbReference type="EMBL" id="VEP17164.1"/>
    </source>
</evidence>
<dbReference type="AlphaFoldDB" id="A0A563W0E4"/>
<dbReference type="Proteomes" id="UP000320055">
    <property type="component" value="Unassembled WGS sequence"/>
</dbReference>
<dbReference type="InterPro" id="IPR031807">
    <property type="entry name" value="HicB-like"/>
</dbReference>
<sequence length="45" mass="4841">MKYAVIIEKGNNSYGAYVPDLPGCVAVGETAAEVKTLIQEAIEFH</sequence>
<evidence type="ECO:0000313" key="3">
    <source>
        <dbReference type="Proteomes" id="UP000320055"/>
    </source>
</evidence>
<dbReference type="Pfam" id="PF15919">
    <property type="entry name" value="HicB_lk_antitox"/>
    <property type="match status" value="1"/>
</dbReference>
<accession>A0A563W0E4</accession>
<dbReference type="PANTHER" id="PTHR34504:SF2">
    <property type="entry name" value="UPF0150 PROTEIN SSL0259"/>
    <property type="match status" value="1"/>
</dbReference>
<name>A0A563W0E4_9CYAN</name>
<reference evidence="2 3" key="1">
    <citation type="submission" date="2019-01" db="EMBL/GenBank/DDBJ databases">
        <authorList>
            <person name="Brito A."/>
        </authorList>
    </citation>
    <scope>NUCLEOTIDE SEQUENCE [LARGE SCALE GENOMIC DNA]</scope>
    <source>
        <strain evidence="2">1</strain>
    </source>
</reference>
<dbReference type="OrthoDB" id="5419659at2"/>
<dbReference type="InterPro" id="IPR035069">
    <property type="entry name" value="TTHA1013/TTHA0281-like"/>
</dbReference>
<organism evidence="2 3">
    <name type="scientific">Hyella patelloides LEGE 07179</name>
    <dbReference type="NCBI Taxonomy" id="945734"/>
    <lineage>
        <taxon>Bacteria</taxon>
        <taxon>Bacillati</taxon>
        <taxon>Cyanobacteriota</taxon>
        <taxon>Cyanophyceae</taxon>
        <taxon>Pleurocapsales</taxon>
        <taxon>Hyellaceae</taxon>
        <taxon>Hyella</taxon>
    </lineage>
</organism>
<proteinExistence type="predicted"/>
<feature type="domain" description="HicB-like antitoxin of toxin-antitoxin system" evidence="1">
    <location>
        <begin position="3"/>
        <end position="45"/>
    </location>
</feature>
<protein>
    <recommendedName>
        <fullName evidence="1">HicB-like antitoxin of toxin-antitoxin system domain-containing protein</fullName>
    </recommendedName>
</protein>
<dbReference type="EMBL" id="CAACVJ010000512">
    <property type="protein sequence ID" value="VEP17164.1"/>
    <property type="molecule type" value="Genomic_DNA"/>
</dbReference>
<gene>
    <name evidence="2" type="ORF">H1P_560021</name>
</gene>